<dbReference type="InterPro" id="IPR050697">
    <property type="entry name" value="Adenylyl/Guanylyl_Cyclase_3/4"/>
</dbReference>
<evidence type="ECO:0000313" key="3">
    <source>
        <dbReference type="Proteomes" id="UP000193077"/>
    </source>
</evidence>
<dbReference type="PROSITE" id="PS50125">
    <property type="entry name" value="GUANYLATE_CYCLASE_2"/>
    <property type="match status" value="1"/>
</dbReference>
<dbReference type="EMBL" id="FWFO01000001">
    <property type="protein sequence ID" value="SLN31022.1"/>
    <property type="molecule type" value="Genomic_DNA"/>
</dbReference>
<dbReference type="GO" id="GO:0035556">
    <property type="term" value="P:intracellular signal transduction"/>
    <property type="evidence" value="ECO:0007669"/>
    <property type="project" value="InterPro"/>
</dbReference>
<dbReference type="InterPro" id="IPR037401">
    <property type="entry name" value="SnoaL-like"/>
</dbReference>
<reference evidence="2 3" key="1">
    <citation type="submission" date="2017-03" db="EMBL/GenBank/DDBJ databases">
        <authorList>
            <person name="Afonso C.L."/>
            <person name="Miller P.J."/>
            <person name="Scott M.A."/>
            <person name="Spackman E."/>
            <person name="Goraichik I."/>
            <person name="Dimitrov K.M."/>
            <person name="Suarez D.L."/>
            <person name="Swayne D.E."/>
        </authorList>
    </citation>
    <scope>NUCLEOTIDE SEQUENCE [LARGE SCALE GENOMIC DNA]</scope>
    <source>
        <strain evidence="2 3">CECT 7639</strain>
    </source>
</reference>
<evidence type="ECO:0000313" key="2">
    <source>
        <dbReference type="EMBL" id="SLN31022.1"/>
    </source>
</evidence>
<organism evidence="2 3">
    <name type="scientific">Falsiruegeria litorea R37</name>
    <dbReference type="NCBI Taxonomy" id="1200284"/>
    <lineage>
        <taxon>Bacteria</taxon>
        <taxon>Pseudomonadati</taxon>
        <taxon>Pseudomonadota</taxon>
        <taxon>Alphaproteobacteria</taxon>
        <taxon>Rhodobacterales</taxon>
        <taxon>Roseobacteraceae</taxon>
        <taxon>Falsiruegeria</taxon>
    </lineage>
</organism>
<evidence type="ECO:0000259" key="1">
    <source>
        <dbReference type="PROSITE" id="PS50125"/>
    </source>
</evidence>
<proteinExistence type="predicted"/>
<dbReference type="InterPro" id="IPR029787">
    <property type="entry name" value="Nucleotide_cyclase"/>
</dbReference>
<dbReference type="AlphaFoldDB" id="A0A1Y5S2F7"/>
<dbReference type="InterPro" id="IPR001054">
    <property type="entry name" value="A/G_cyclase"/>
</dbReference>
<gene>
    <name evidence="2" type="ORF">TRL7639_01294</name>
</gene>
<dbReference type="SMART" id="SM00044">
    <property type="entry name" value="CYCc"/>
    <property type="match status" value="1"/>
</dbReference>
<dbReference type="Proteomes" id="UP000193077">
    <property type="component" value="Unassembled WGS sequence"/>
</dbReference>
<dbReference type="PANTHER" id="PTHR43081">
    <property type="entry name" value="ADENYLATE CYCLASE, TERMINAL-DIFFERENTIATION SPECIFIC-RELATED"/>
    <property type="match status" value="1"/>
</dbReference>
<feature type="domain" description="Guanylate cyclase" evidence="1">
    <location>
        <begin position="160"/>
        <end position="271"/>
    </location>
</feature>
<dbReference type="OrthoDB" id="7699763at2"/>
<name>A0A1Y5S2F7_9RHOB</name>
<dbReference type="CDD" id="cd07302">
    <property type="entry name" value="CHD"/>
    <property type="match status" value="1"/>
</dbReference>
<keyword evidence="3" id="KW-1185">Reference proteome</keyword>
<dbReference type="InterPro" id="IPR032710">
    <property type="entry name" value="NTF2-like_dom_sf"/>
</dbReference>
<dbReference type="Pfam" id="PF00211">
    <property type="entry name" value="Guanylate_cyc"/>
    <property type="match status" value="1"/>
</dbReference>
<protein>
    <submittedName>
        <fullName evidence="2">Adenylate and Guanylate cyclase catalytic domain protein</fullName>
    </submittedName>
</protein>
<accession>A0A1Y5S2F7</accession>
<dbReference type="PANTHER" id="PTHR43081:SF19">
    <property type="entry name" value="PH-SENSITIVE ADENYLATE CYCLASE RV1264"/>
    <property type="match status" value="1"/>
</dbReference>
<dbReference type="RefSeq" id="WP_085794924.1">
    <property type="nucleotide sequence ID" value="NZ_FWFO01000001.1"/>
</dbReference>
<dbReference type="Gene3D" id="3.10.450.50">
    <property type="match status" value="1"/>
</dbReference>
<dbReference type="Gene3D" id="3.30.70.1230">
    <property type="entry name" value="Nucleotide cyclase"/>
    <property type="match status" value="1"/>
</dbReference>
<sequence length="325" mass="35925">MIRPSHEVLAVVRRWNKAVHRKDGDTLTNMLSRSEHLRYQGSAEGESWSGQLFRQGFGEHVREIPDYDWEEHALEAFECGDVAWAHCLATLTFPNTASQFLHRFTFVLHLEEGNWRMVQLHVSNPLPNMDKMGADHHALDDLIEAARADNVMQGQSGVATVMFTDIVGSSVIAETVGDITWSRCVGEHIEMVRACVEVNGGRMIKSLGDGTMCTFTSARAAMTCAQEIQLGMQNTAAEPRIQIRIGLHTGEVIDTGADFFGTVVNKAARIANLAGPEEIRISDATRLMIGTDANFSFSDQTRGPLRGLDGSHTTHLLNWRTPAPD</sequence>
<dbReference type="SUPFAM" id="SSF54427">
    <property type="entry name" value="NTF2-like"/>
    <property type="match status" value="1"/>
</dbReference>
<dbReference type="SUPFAM" id="SSF55073">
    <property type="entry name" value="Nucleotide cyclase"/>
    <property type="match status" value="1"/>
</dbReference>
<dbReference type="Pfam" id="PF13474">
    <property type="entry name" value="SnoaL_3"/>
    <property type="match status" value="1"/>
</dbReference>
<dbReference type="GO" id="GO:0006171">
    <property type="term" value="P:cAMP biosynthetic process"/>
    <property type="evidence" value="ECO:0007669"/>
    <property type="project" value="TreeGrafter"/>
</dbReference>
<dbReference type="GO" id="GO:0004016">
    <property type="term" value="F:adenylate cyclase activity"/>
    <property type="evidence" value="ECO:0007669"/>
    <property type="project" value="UniProtKB-ARBA"/>
</dbReference>